<organism evidence="1 2">
    <name type="scientific">Bursaphelenchus xylophilus</name>
    <name type="common">Pinewood nematode worm</name>
    <name type="synonym">Aphelenchoides xylophilus</name>
    <dbReference type="NCBI Taxonomy" id="6326"/>
    <lineage>
        <taxon>Eukaryota</taxon>
        <taxon>Metazoa</taxon>
        <taxon>Ecdysozoa</taxon>
        <taxon>Nematoda</taxon>
        <taxon>Chromadorea</taxon>
        <taxon>Rhabditida</taxon>
        <taxon>Tylenchina</taxon>
        <taxon>Tylenchomorpha</taxon>
        <taxon>Aphelenchoidea</taxon>
        <taxon>Aphelenchoididae</taxon>
        <taxon>Bursaphelenchus</taxon>
    </lineage>
</organism>
<comment type="caution">
    <text evidence="1">The sequence shown here is derived from an EMBL/GenBank/DDBJ whole genome shotgun (WGS) entry which is preliminary data.</text>
</comment>
<dbReference type="Proteomes" id="UP000582659">
    <property type="component" value="Unassembled WGS sequence"/>
</dbReference>
<protein>
    <submittedName>
        <fullName evidence="1">(pine wood nematode) hypothetical protein</fullName>
    </submittedName>
</protein>
<reference evidence="1" key="1">
    <citation type="submission" date="2020-09" db="EMBL/GenBank/DDBJ databases">
        <authorList>
            <person name="Kikuchi T."/>
        </authorList>
    </citation>
    <scope>NUCLEOTIDE SEQUENCE</scope>
    <source>
        <strain evidence="1">Ka4C1</strain>
    </source>
</reference>
<accession>A0A811LJ39</accession>
<dbReference type="EMBL" id="CAJFCV020000004">
    <property type="protein sequence ID" value="CAG9117095.1"/>
    <property type="molecule type" value="Genomic_DNA"/>
</dbReference>
<name>A0A811LJ39_BURXY</name>
<evidence type="ECO:0000313" key="1">
    <source>
        <dbReference type="EMBL" id="CAD5227161.1"/>
    </source>
</evidence>
<proteinExistence type="predicted"/>
<keyword evidence="2" id="KW-1185">Reference proteome</keyword>
<dbReference type="AlphaFoldDB" id="A0A811LJ39"/>
<dbReference type="EMBL" id="CAJFDI010000004">
    <property type="protein sequence ID" value="CAD5227161.1"/>
    <property type="molecule type" value="Genomic_DNA"/>
</dbReference>
<evidence type="ECO:0000313" key="2">
    <source>
        <dbReference type="Proteomes" id="UP000659654"/>
    </source>
</evidence>
<gene>
    <name evidence="1" type="ORF">BXYJ_LOCUS9706</name>
</gene>
<sequence length="167" mass="16815">MSGPCYEKLQSVKNSLLNLTGQPALGASAELFDGSPSVLLSGLVIDLDDDVIGQAQVELVLSPDVEDVDDILKDLLRSGSRVGGDGVDPLFVGGESGDLSLIPAQLSLVDGPGEIGDVVLELDDIQDDRAVAGGVGGALNSLGGGLDGGSGRLGAKVKAAAVFFLKT</sequence>
<dbReference type="Proteomes" id="UP000659654">
    <property type="component" value="Unassembled WGS sequence"/>
</dbReference>